<dbReference type="AlphaFoldDB" id="A0A422QHS8"/>
<comment type="caution">
    <text evidence="1">The sequence shown here is derived from an EMBL/GenBank/DDBJ whole genome shotgun (WGS) entry which is preliminary data.</text>
</comment>
<dbReference type="EMBL" id="JSAB01000193">
    <property type="protein sequence ID" value="RNF29525.1"/>
    <property type="molecule type" value="Genomic_DNA"/>
</dbReference>
<sequence>MIKDKASGDPVDGYDLDDLDFHSAVYLNGQISDGNLTADEDDLEKIAAALEKGEPDYSFAKKESKSKGYKKEVVEEKAFVPTTKAESSKQGDIQPYLNLIDHLSGEEKKGVLSGGHLLSDMKKKYPNLLISGETNDDSPWEGWWSDGKANPKWSSFFPASWTRNSLVEQLWGSSQCKGGRLFKCGIAISKTGDTFYPWVSQTLTAAPKLTDMKKA</sequence>
<accession>A0A422QHS8</accession>
<proteinExistence type="predicted"/>
<name>A0A422QHS8_9BURK</name>
<evidence type="ECO:0000313" key="1">
    <source>
        <dbReference type="EMBL" id="RNF29525.1"/>
    </source>
</evidence>
<evidence type="ECO:0000313" key="2">
    <source>
        <dbReference type="Proteomes" id="UP000283254"/>
    </source>
</evidence>
<organism evidence="1 2">
    <name type="scientific">Massilia aurea</name>
    <dbReference type="NCBI Taxonomy" id="373040"/>
    <lineage>
        <taxon>Bacteria</taxon>
        <taxon>Pseudomonadati</taxon>
        <taxon>Pseudomonadota</taxon>
        <taxon>Betaproteobacteria</taxon>
        <taxon>Burkholderiales</taxon>
        <taxon>Oxalobacteraceae</taxon>
        <taxon>Telluria group</taxon>
        <taxon>Massilia</taxon>
    </lineage>
</organism>
<reference evidence="1" key="1">
    <citation type="submission" date="2014-10" db="EMBL/GenBank/DDBJ databases">
        <title>Massilia sp. genome.</title>
        <authorList>
            <person name="Xu B."/>
            <person name="Dai L."/>
            <person name="Huang Z."/>
        </authorList>
    </citation>
    <scope>NUCLEOTIDE SEQUENCE [LARGE SCALE GENOMIC DNA]</scope>
    <source>
        <strain evidence="1">CFS-1</strain>
    </source>
</reference>
<gene>
    <name evidence="1" type="ORF">NM04_17325</name>
</gene>
<dbReference type="Proteomes" id="UP000283254">
    <property type="component" value="Unassembled WGS sequence"/>
</dbReference>
<keyword evidence="2" id="KW-1185">Reference proteome</keyword>
<protein>
    <submittedName>
        <fullName evidence="1">Uncharacterized protein</fullName>
    </submittedName>
</protein>